<keyword evidence="1" id="KW-0472">Membrane</keyword>
<reference evidence="3" key="1">
    <citation type="journal article" date="2017" name="Genome Biol.">
        <title>Comparative genomics reveals high biological diversity and specific adaptations in the industrially and medically important fungal genus Aspergillus.</title>
        <authorList>
            <person name="de Vries R.P."/>
            <person name="Riley R."/>
            <person name="Wiebenga A."/>
            <person name="Aguilar-Osorio G."/>
            <person name="Amillis S."/>
            <person name="Uchima C.A."/>
            <person name="Anderluh G."/>
            <person name="Asadollahi M."/>
            <person name="Askin M."/>
            <person name="Barry K."/>
            <person name="Battaglia E."/>
            <person name="Bayram O."/>
            <person name="Benocci T."/>
            <person name="Braus-Stromeyer S.A."/>
            <person name="Caldana C."/>
            <person name="Canovas D."/>
            <person name="Cerqueira G.C."/>
            <person name="Chen F."/>
            <person name="Chen W."/>
            <person name="Choi C."/>
            <person name="Clum A."/>
            <person name="Dos Santos R.A."/>
            <person name="Damasio A.R."/>
            <person name="Diallinas G."/>
            <person name="Emri T."/>
            <person name="Fekete E."/>
            <person name="Flipphi M."/>
            <person name="Freyberg S."/>
            <person name="Gallo A."/>
            <person name="Gournas C."/>
            <person name="Habgood R."/>
            <person name="Hainaut M."/>
            <person name="Harispe M.L."/>
            <person name="Henrissat B."/>
            <person name="Hilden K.S."/>
            <person name="Hope R."/>
            <person name="Hossain A."/>
            <person name="Karabika E."/>
            <person name="Karaffa L."/>
            <person name="Karanyi Z."/>
            <person name="Krasevec N."/>
            <person name="Kuo A."/>
            <person name="Kusch H."/>
            <person name="LaButti K."/>
            <person name="Lagendijk E.L."/>
            <person name="Lapidus A."/>
            <person name="Levasseur A."/>
            <person name="Lindquist E."/>
            <person name="Lipzen A."/>
            <person name="Logrieco A.F."/>
            <person name="MacCabe A."/>
            <person name="Maekelae M.R."/>
            <person name="Malavazi I."/>
            <person name="Melin P."/>
            <person name="Meyer V."/>
            <person name="Mielnichuk N."/>
            <person name="Miskei M."/>
            <person name="Molnar A.P."/>
            <person name="Mule G."/>
            <person name="Ngan C.Y."/>
            <person name="Orejas M."/>
            <person name="Orosz E."/>
            <person name="Ouedraogo J.P."/>
            <person name="Overkamp K.M."/>
            <person name="Park H.-S."/>
            <person name="Perrone G."/>
            <person name="Piumi F."/>
            <person name="Punt P.J."/>
            <person name="Ram A.F."/>
            <person name="Ramon A."/>
            <person name="Rauscher S."/>
            <person name="Record E."/>
            <person name="Riano-Pachon D.M."/>
            <person name="Robert V."/>
            <person name="Roehrig J."/>
            <person name="Ruller R."/>
            <person name="Salamov A."/>
            <person name="Salih N.S."/>
            <person name="Samson R.A."/>
            <person name="Sandor E."/>
            <person name="Sanguinetti M."/>
            <person name="Schuetze T."/>
            <person name="Sepcic K."/>
            <person name="Shelest E."/>
            <person name="Sherlock G."/>
            <person name="Sophianopoulou V."/>
            <person name="Squina F.M."/>
            <person name="Sun H."/>
            <person name="Susca A."/>
            <person name="Todd R.B."/>
            <person name="Tsang A."/>
            <person name="Unkles S.E."/>
            <person name="van de Wiele N."/>
            <person name="van Rossen-Uffink D."/>
            <person name="Oliveira J.V."/>
            <person name="Vesth T.C."/>
            <person name="Visser J."/>
            <person name="Yu J.-H."/>
            <person name="Zhou M."/>
            <person name="Andersen M.R."/>
            <person name="Archer D.B."/>
            <person name="Baker S.E."/>
            <person name="Benoit I."/>
            <person name="Brakhage A.A."/>
            <person name="Braus G.H."/>
            <person name="Fischer R."/>
            <person name="Frisvad J.C."/>
            <person name="Goldman G.H."/>
            <person name="Houbraken J."/>
            <person name="Oakley B."/>
            <person name="Pocsi I."/>
            <person name="Scazzocchio C."/>
            <person name="Seiboth B."/>
            <person name="vanKuyk P.A."/>
            <person name="Wortman J."/>
            <person name="Dyer P.S."/>
            <person name="Grigoriev I.V."/>
        </authorList>
    </citation>
    <scope>NUCLEOTIDE SEQUENCE [LARGE SCALE GENOMIC DNA]</scope>
    <source>
        <strain evidence="3">CBS 506.65</strain>
    </source>
</reference>
<dbReference type="AlphaFoldDB" id="A0A1L9SDA4"/>
<keyword evidence="1" id="KW-0812">Transmembrane</keyword>
<protein>
    <submittedName>
        <fullName evidence="2">Uncharacterized protein</fullName>
    </submittedName>
</protein>
<dbReference type="GeneID" id="34613611"/>
<dbReference type="Proteomes" id="UP000184188">
    <property type="component" value="Unassembled WGS sequence"/>
</dbReference>
<dbReference type="STRING" id="1073090.A0A1L9SDA4"/>
<keyword evidence="3" id="KW-1185">Reference proteome</keyword>
<feature type="transmembrane region" description="Helical" evidence="1">
    <location>
        <begin position="6"/>
        <end position="29"/>
    </location>
</feature>
<proteinExistence type="predicted"/>
<dbReference type="EMBL" id="KV878346">
    <property type="protein sequence ID" value="OJJ45161.1"/>
    <property type="molecule type" value="Genomic_DNA"/>
</dbReference>
<dbReference type="RefSeq" id="XP_022579671.1">
    <property type="nucleotide sequence ID" value="XM_022727147.1"/>
</dbReference>
<evidence type="ECO:0000256" key="1">
    <source>
        <dbReference type="SAM" id="Phobius"/>
    </source>
</evidence>
<evidence type="ECO:0000313" key="2">
    <source>
        <dbReference type="EMBL" id="OJJ45161.1"/>
    </source>
</evidence>
<organism evidence="2 3">
    <name type="scientific">Penicilliopsis zonata CBS 506.65</name>
    <dbReference type="NCBI Taxonomy" id="1073090"/>
    <lineage>
        <taxon>Eukaryota</taxon>
        <taxon>Fungi</taxon>
        <taxon>Dikarya</taxon>
        <taxon>Ascomycota</taxon>
        <taxon>Pezizomycotina</taxon>
        <taxon>Eurotiomycetes</taxon>
        <taxon>Eurotiomycetidae</taxon>
        <taxon>Eurotiales</taxon>
        <taxon>Aspergillaceae</taxon>
        <taxon>Penicilliopsis</taxon>
    </lineage>
</organism>
<dbReference type="VEuPathDB" id="FungiDB:ASPZODRAFT_18067"/>
<gene>
    <name evidence="2" type="ORF">ASPZODRAFT_18067</name>
</gene>
<accession>A0A1L9SDA4</accession>
<name>A0A1L9SDA4_9EURO</name>
<keyword evidence="1" id="KW-1133">Transmembrane helix</keyword>
<sequence>MGDHGDALVGVSIAISIVQIAAVAARFYTRYWQQVPCRMDDYLIILASVVTLIHSISHELIDSLQAACSGQAALYIFLVYRGIVGRHLEIVEQLPLKLVILGKGLYGYKEKKFSGDGGQGF</sequence>
<evidence type="ECO:0000313" key="3">
    <source>
        <dbReference type="Proteomes" id="UP000184188"/>
    </source>
</evidence>